<name>A0A077YFT9_PLAYE</name>
<sequence>LTKNEIIKKKLIYQTIYIYAKLYIHNNIYYCDLLKKKNDETIYDYQSLSGLRVNYDDYKAYKIKEEDMKHFVQDF</sequence>
<dbReference type="AlphaFoldDB" id="A0A077YFT9"/>
<dbReference type="Proteomes" id="UP000072904">
    <property type="component" value="Chromosome 10"/>
</dbReference>
<evidence type="ECO:0000313" key="2">
    <source>
        <dbReference type="Proteomes" id="UP000072904"/>
    </source>
</evidence>
<accession>A0A077YFT9</accession>
<dbReference type="VEuPathDB" id="PlasmoDB:PYYM_1020900"/>
<evidence type="ECO:0000313" key="1">
    <source>
        <dbReference type="EMBL" id="CDU85047.1"/>
    </source>
</evidence>
<organism evidence="1 2">
    <name type="scientific">Plasmodium yoelii</name>
    <dbReference type="NCBI Taxonomy" id="5861"/>
    <lineage>
        <taxon>Eukaryota</taxon>
        <taxon>Sar</taxon>
        <taxon>Alveolata</taxon>
        <taxon>Apicomplexa</taxon>
        <taxon>Aconoidasida</taxon>
        <taxon>Haemosporida</taxon>
        <taxon>Plasmodiidae</taxon>
        <taxon>Plasmodium</taxon>
        <taxon>Plasmodium (Vinckeia)</taxon>
    </lineage>
</organism>
<gene>
    <name evidence="1" type="ORF">PYYM_1020900</name>
</gene>
<dbReference type="EMBL" id="LK934638">
    <property type="protein sequence ID" value="CDU85047.1"/>
    <property type="molecule type" value="Genomic_DNA"/>
</dbReference>
<reference evidence="1 2" key="1">
    <citation type="journal article" date="2014" name="BMC Biol.">
        <title>A comprehensive evaluation of rodent malaria parasite genomes and gene expression.</title>
        <authorList>
            <person name="Otto T.D."/>
            <person name="Bohme U."/>
            <person name="Jackson A.P."/>
            <person name="Hunt M."/>
            <person name="Franke-Fayard B."/>
            <person name="Hoeijmakers W.A."/>
            <person name="Religa A.A."/>
            <person name="Robertson L."/>
            <person name="Sanders M."/>
            <person name="Ogun S.A."/>
            <person name="Cunningham D."/>
            <person name="Erhart A."/>
            <person name="Billker O."/>
            <person name="Khan S.M."/>
            <person name="Stunnenberg H.G."/>
            <person name="Langhorne J."/>
            <person name="Holder A.A."/>
            <person name="Waters A.P."/>
            <person name="Newbold C.I."/>
            <person name="Pain A."/>
            <person name="Berriman M."/>
            <person name="Janse C.J."/>
        </authorList>
    </citation>
    <scope>NUCLEOTIDE SEQUENCE [LARGE SCALE GENOMIC DNA]</scope>
    <source>
        <strain evidence="1 2">YM</strain>
    </source>
</reference>
<protein>
    <submittedName>
        <fullName evidence="1">Uncharacterized protein</fullName>
    </submittedName>
</protein>
<proteinExistence type="predicted"/>
<feature type="non-terminal residue" evidence="1">
    <location>
        <position position="1"/>
    </location>
</feature>